<dbReference type="InterPro" id="IPR036388">
    <property type="entry name" value="WH-like_DNA-bd_sf"/>
</dbReference>
<dbReference type="SUPFAM" id="SSF88659">
    <property type="entry name" value="Sigma3 and sigma4 domains of RNA polymerase sigma factors"/>
    <property type="match status" value="1"/>
</dbReference>
<evidence type="ECO:0000256" key="2">
    <source>
        <dbReference type="ARBA" id="ARBA00023015"/>
    </source>
</evidence>
<keyword evidence="3" id="KW-0731">Sigma factor</keyword>
<keyword evidence="4" id="KW-0804">Transcription</keyword>
<dbReference type="PANTHER" id="PTHR43133:SF60">
    <property type="entry name" value="RNA POLYMERASE SIGMA FACTOR SIGV"/>
    <property type="match status" value="1"/>
</dbReference>
<dbReference type="Gene3D" id="1.10.1740.10">
    <property type="match status" value="1"/>
</dbReference>
<evidence type="ECO:0000256" key="1">
    <source>
        <dbReference type="ARBA" id="ARBA00010641"/>
    </source>
</evidence>
<dbReference type="OrthoDB" id="9794508at2"/>
<dbReference type="InterPro" id="IPR039425">
    <property type="entry name" value="RNA_pol_sigma-70-like"/>
</dbReference>
<feature type="domain" description="RNA polymerase sigma factor 70 region 4 type 2" evidence="6">
    <location>
        <begin position="118"/>
        <end position="162"/>
    </location>
</feature>
<dbReference type="AlphaFoldDB" id="A0A1C0YPC6"/>
<dbReference type="GO" id="GO:0016987">
    <property type="term" value="F:sigma factor activity"/>
    <property type="evidence" value="ECO:0007669"/>
    <property type="project" value="UniProtKB-KW"/>
</dbReference>
<accession>A0A1C0YPC6</accession>
<gene>
    <name evidence="7" type="ORF">A6K76_13205</name>
</gene>
<dbReference type="InterPro" id="IPR013324">
    <property type="entry name" value="RNA_pol_sigma_r3/r4-like"/>
</dbReference>
<dbReference type="InterPro" id="IPR014284">
    <property type="entry name" value="RNA_pol_sigma-70_dom"/>
</dbReference>
<proteinExistence type="inferred from homology"/>
<dbReference type="PANTHER" id="PTHR43133">
    <property type="entry name" value="RNA POLYMERASE ECF-TYPE SIGMA FACTO"/>
    <property type="match status" value="1"/>
</dbReference>
<name>A0A1C0YPC6_9BACL</name>
<dbReference type="GO" id="GO:0006352">
    <property type="term" value="P:DNA-templated transcription initiation"/>
    <property type="evidence" value="ECO:0007669"/>
    <property type="project" value="InterPro"/>
</dbReference>
<dbReference type="CDD" id="cd06171">
    <property type="entry name" value="Sigma70_r4"/>
    <property type="match status" value="1"/>
</dbReference>
<sequence>MSEQEKDALLERVMIAYGDELVRLAYTYVKESEVAKDVVQNAFVKCYRHLDTFRGDANIKTWLYRITMNESKDYLKSWHCRMVRVKSFFHENSARQQSAEKEVLHRFAHAQLKADIFTLPTMYREVVYLHYFEDLAVAEIAELLHASPHTIKTRLRRGTQRLGAILKEEHT</sequence>
<dbReference type="Proteomes" id="UP000093482">
    <property type="component" value="Unassembled WGS sequence"/>
</dbReference>
<feature type="domain" description="RNA polymerase sigma-70 region 2" evidence="5">
    <location>
        <begin position="16"/>
        <end position="77"/>
    </location>
</feature>
<keyword evidence="8" id="KW-1185">Reference proteome</keyword>
<dbReference type="InterPro" id="IPR007627">
    <property type="entry name" value="RNA_pol_sigma70_r2"/>
</dbReference>
<dbReference type="Gene3D" id="1.10.10.10">
    <property type="entry name" value="Winged helix-like DNA-binding domain superfamily/Winged helix DNA-binding domain"/>
    <property type="match status" value="1"/>
</dbReference>
<dbReference type="InterPro" id="IPR013325">
    <property type="entry name" value="RNA_pol_sigma_r2"/>
</dbReference>
<dbReference type="EMBL" id="MATO01000048">
    <property type="protein sequence ID" value="OCS89024.1"/>
    <property type="molecule type" value="Genomic_DNA"/>
</dbReference>
<comment type="caution">
    <text evidence="7">The sequence shown here is derived from an EMBL/GenBank/DDBJ whole genome shotgun (WGS) entry which is preliminary data.</text>
</comment>
<evidence type="ECO:0000259" key="6">
    <source>
        <dbReference type="Pfam" id="PF08281"/>
    </source>
</evidence>
<dbReference type="NCBIfam" id="TIGR02937">
    <property type="entry name" value="sigma70-ECF"/>
    <property type="match status" value="1"/>
</dbReference>
<keyword evidence="2" id="KW-0805">Transcription regulation</keyword>
<dbReference type="RefSeq" id="WP_066465445.1">
    <property type="nucleotide sequence ID" value="NZ_MATO01000048.1"/>
</dbReference>
<organism evidence="7 8">
    <name type="scientific">Caryophanon latum</name>
    <dbReference type="NCBI Taxonomy" id="33977"/>
    <lineage>
        <taxon>Bacteria</taxon>
        <taxon>Bacillati</taxon>
        <taxon>Bacillota</taxon>
        <taxon>Bacilli</taxon>
        <taxon>Bacillales</taxon>
        <taxon>Caryophanaceae</taxon>
        <taxon>Caryophanon</taxon>
    </lineage>
</organism>
<evidence type="ECO:0000313" key="7">
    <source>
        <dbReference type="EMBL" id="OCS89024.1"/>
    </source>
</evidence>
<reference evidence="7 8" key="1">
    <citation type="submission" date="2016-07" db="EMBL/GenBank/DDBJ databases">
        <title>Caryophanon latum genome sequencing.</title>
        <authorList>
            <person name="Verma A."/>
            <person name="Pal Y."/>
            <person name="Krishnamurthi S."/>
        </authorList>
    </citation>
    <scope>NUCLEOTIDE SEQUENCE [LARGE SCALE GENOMIC DNA]</scope>
    <source>
        <strain evidence="7 8">DSM 14151</strain>
    </source>
</reference>
<evidence type="ECO:0000259" key="5">
    <source>
        <dbReference type="Pfam" id="PF04542"/>
    </source>
</evidence>
<evidence type="ECO:0000256" key="4">
    <source>
        <dbReference type="ARBA" id="ARBA00023163"/>
    </source>
</evidence>
<protein>
    <submittedName>
        <fullName evidence="7">RNA polymerase factor sigma C</fullName>
    </submittedName>
</protein>
<dbReference type="Pfam" id="PF04542">
    <property type="entry name" value="Sigma70_r2"/>
    <property type="match status" value="1"/>
</dbReference>
<dbReference type="SUPFAM" id="SSF88946">
    <property type="entry name" value="Sigma2 domain of RNA polymerase sigma factors"/>
    <property type="match status" value="1"/>
</dbReference>
<evidence type="ECO:0000313" key="8">
    <source>
        <dbReference type="Proteomes" id="UP000093482"/>
    </source>
</evidence>
<dbReference type="GO" id="GO:0003677">
    <property type="term" value="F:DNA binding"/>
    <property type="evidence" value="ECO:0007669"/>
    <property type="project" value="InterPro"/>
</dbReference>
<comment type="similarity">
    <text evidence="1">Belongs to the sigma-70 factor family. ECF subfamily.</text>
</comment>
<dbReference type="Pfam" id="PF08281">
    <property type="entry name" value="Sigma70_r4_2"/>
    <property type="match status" value="1"/>
</dbReference>
<evidence type="ECO:0000256" key="3">
    <source>
        <dbReference type="ARBA" id="ARBA00023082"/>
    </source>
</evidence>
<dbReference type="InterPro" id="IPR013249">
    <property type="entry name" value="RNA_pol_sigma70_r4_t2"/>
</dbReference>